<dbReference type="Pfam" id="PF01527">
    <property type="entry name" value="HTH_Tnp_1"/>
    <property type="match status" value="1"/>
</dbReference>
<dbReference type="InterPro" id="IPR002514">
    <property type="entry name" value="Transposase_8"/>
</dbReference>
<dbReference type="Proteomes" id="UP001501009">
    <property type="component" value="Unassembled WGS sequence"/>
</dbReference>
<sequence length="108" mass="12081">MARPSLYPPELRERAVRMVTEIRPNYPTEWAAMKAVAAKLGIGAAETVRTWVRKARVDTGERPGTTSEEAVEIKRLRAENAELRRANEILKAASAFFAAELDRPSTRS</sequence>
<protein>
    <submittedName>
        <fullName evidence="2">Transposase</fullName>
    </submittedName>
</protein>
<dbReference type="SUPFAM" id="SSF46689">
    <property type="entry name" value="Homeodomain-like"/>
    <property type="match status" value="1"/>
</dbReference>
<dbReference type="EMBL" id="BAABDE010000020">
    <property type="protein sequence ID" value="GAA3810784.1"/>
    <property type="molecule type" value="Genomic_DNA"/>
</dbReference>
<comment type="caution">
    <text evidence="2">The sequence shown here is derived from an EMBL/GenBank/DDBJ whole genome shotgun (WGS) entry which is preliminary data.</text>
</comment>
<keyword evidence="3" id="KW-1185">Reference proteome</keyword>
<keyword evidence="1" id="KW-0175">Coiled coil</keyword>
<dbReference type="Gene3D" id="1.10.10.10">
    <property type="entry name" value="Winged helix-like DNA-binding domain superfamily/Winged helix DNA-binding domain"/>
    <property type="match status" value="1"/>
</dbReference>
<dbReference type="InterPro" id="IPR009057">
    <property type="entry name" value="Homeodomain-like_sf"/>
</dbReference>
<proteinExistence type="predicted"/>
<organism evidence="2 3">
    <name type="scientific">Streptomyces coacervatus</name>
    <dbReference type="NCBI Taxonomy" id="647381"/>
    <lineage>
        <taxon>Bacteria</taxon>
        <taxon>Bacillati</taxon>
        <taxon>Actinomycetota</taxon>
        <taxon>Actinomycetes</taxon>
        <taxon>Kitasatosporales</taxon>
        <taxon>Streptomycetaceae</taxon>
        <taxon>Streptomyces</taxon>
    </lineage>
</organism>
<accession>A0ABP7I6A2</accession>
<evidence type="ECO:0000256" key="1">
    <source>
        <dbReference type="SAM" id="Coils"/>
    </source>
</evidence>
<evidence type="ECO:0000313" key="3">
    <source>
        <dbReference type="Proteomes" id="UP001501009"/>
    </source>
</evidence>
<feature type="coiled-coil region" evidence="1">
    <location>
        <begin position="66"/>
        <end position="93"/>
    </location>
</feature>
<dbReference type="InterPro" id="IPR036388">
    <property type="entry name" value="WH-like_DNA-bd_sf"/>
</dbReference>
<name>A0ABP7I6A2_9ACTN</name>
<gene>
    <name evidence="2" type="ORF">GCM10022403_050720</name>
</gene>
<evidence type="ECO:0000313" key="2">
    <source>
        <dbReference type="EMBL" id="GAA3810784.1"/>
    </source>
</evidence>
<reference evidence="3" key="1">
    <citation type="journal article" date="2019" name="Int. J. Syst. Evol. Microbiol.">
        <title>The Global Catalogue of Microorganisms (GCM) 10K type strain sequencing project: providing services to taxonomists for standard genome sequencing and annotation.</title>
        <authorList>
            <consortium name="The Broad Institute Genomics Platform"/>
            <consortium name="The Broad Institute Genome Sequencing Center for Infectious Disease"/>
            <person name="Wu L."/>
            <person name="Ma J."/>
        </authorList>
    </citation>
    <scope>NUCLEOTIDE SEQUENCE [LARGE SCALE GENOMIC DNA]</scope>
    <source>
        <strain evidence="3">JCM 17138</strain>
    </source>
</reference>